<evidence type="ECO:0000256" key="9">
    <source>
        <dbReference type="SAM" id="MobiDB-lite"/>
    </source>
</evidence>
<dbReference type="AlphaFoldDB" id="A0A4Q2L607"/>
<evidence type="ECO:0000256" key="8">
    <source>
        <dbReference type="ARBA" id="ARBA00037998"/>
    </source>
</evidence>
<comment type="subcellular location">
    <subcellularLocation>
        <location evidence="1">Cell membrane</location>
        <topology evidence="1">Multi-pass membrane protein</topology>
    </subcellularLocation>
</comment>
<comment type="similarity">
    <text evidence="8">Belongs to the binding-protein-dependent transport system permease family. LivHM subfamily.</text>
</comment>
<keyword evidence="4 10" id="KW-0812">Transmembrane</keyword>
<evidence type="ECO:0000256" key="1">
    <source>
        <dbReference type="ARBA" id="ARBA00004651"/>
    </source>
</evidence>
<evidence type="ECO:0000256" key="6">
    <source>
        <dbReference type="ARBA" id="ARBA00022989"/>
    </source>
</evidence>
<keyword evidence="12" id="KW-1185">Reference proteome</keyword>
<dbReference type="GO" id="GO:0022857">
    <property type="term" value="F:transmembrane transporter activity"/>
    <property type="evidence" value="ECO:0007669"/>
    <property type="project" value="InterPro"/>
</dbReference>
<dbReference type="Proteomes" id="UP000293865">
    <property type="component" value="Unassembled WGS sequence"/>
</dbReference>
<dbReference type="GO" id="GO:0005886">
    <property type="term" value="C:plasma membrane"/>
    <property type="evidence" value="ECO:0007669"/>
    <property type="project" value="UniProtKB-SubCell"/>
</dbReference>
<evidence type="ECO:0000313" key="11">
    <source>
        <dbReference type="EMBL" id="RXZ72350.1"/>
    </source>
</evidence>
<evidence type="ECO:0000256" key="2">
    <source>
        <dbReference type="ARBA" id="ARBA00022448"/>
    </source>
</evidence>
<evidence type="ECO:0000313" key="12">
    <source>
        <dbReference type="Proteomes" id="UP000293865"/>
    </source>
</evidence>
<feature type="transmembrane region" description="Helical" evidence="10">
    <location>
        <begin position="153"/>
        <end position="179"/>
    </location>
</feature>
<keyword evidence="5" id="KW-0029">Amino-acid transport</keyword>
<dbReference type="Pfam" id="PF02653">
    <property type="entry name" value="BPD_transp_2"/>
    <property type="match status" value="1"/>
</dbReference>
<feature type="transmembrane region" description="Helical" evidence="10">
    <location>
        <begin position="186"/>
        <end position="204"/>
    </location>
</feature>
<dbReference type="CDD" id="cd06582">
    <property type="entry name" value="TM_PBP1_LivH_like"/>
    <property type="match status" value="1"/>
</dbReference>
<keyword evidence="2" id="KW-0813">Transport</keyword>
<feature type="transmembrane region" description="Helical" evidence="10">
    <location>
        <begin position="245"/>
        <end position="263"/>
    </location>
</feature>
<keyword evidence="7 10" id="KW-0472">Membrane</keyword>
<feature type="region of interest" description="Disordered" evidence="9">
    <location>
        <begin position="1"/>
        <end position="130"/>
    </location>
</feature>
<feature type="compositionally biased region" description="Low complexity" evidence="9">
    <location>
        <begin position="77"/>
        <end position="104"/>
    </location>
</feature>
<keyword evidence="3" id="KW-1003">Cell membrane</keyword>
<feature type="compositionally biased region" description="Low complexity" evidence="9">
    <location>
        <begin position="1"/>
        <end position="43"/>
    </location>
</feature>
<dbReference type="EMBL" id="SDPN01000005">
    <property type="protein sequence ID" value="RXZ72350.1"/>
    <property type="molecule type" value="Genomic_DNA"/>
</dbReference>
<protein>
    <submittedName>
        <fullName evidence="11">Branched-chain amino acid ABC transporter permease</fullName>
    </submittedName>
</protein>
<evidence type="ECO:0000256" key="10">
    <source>
        <dbReference type="SAM" id="Phobius"/>
    </source>
</evidence>
<dbReference type="InterPro" id="IPR052157">
    <property type="entry name" value="BCAA_transport_permease"/>
</dbReference>
<dbReference type="PANTHER" id="PTHR11795">
    <property type="entry name" value="BRANCHED-CHAIN AMINO ACID TRANSPORT SYSTEM PERMEASE PROTEIN LIVH"/>
    <property type="match status" value="1"/>
</dbReference>
<dbReference type="GO" id="GO:0006865">
    <property type="term" value="P:amino acid transport"/>
    <property type="evidence" value="ECO:0007669"/>
    <property type="project" value="UniProtKB-KW"/>
</dbReference>
<dbReference type="OrthoDB" id="9807115at2"/>
<feature type="transmembrane region" description="Helical" evidence="10">
    <location>
        <begin position="283"/>
        <end position="307"/>
    </location>
</feature>
<proteinExistence type="inferred from homology"/>
<evidence type="ECO:0000256" key="3">
    <source>
        <dbReference type="ARBA" id="ARBA00022475"/>
    </source>
</evidence>
<feature type="transmembrane region" description="Helical" evidence="10">
    <location>
        <begin position="210"/>
        <end position="233"/>
    </location>
</feature>
<accession>A0A4Q2L607</accession>
<keyword evidence="6 10" id="KW-1133">Transmembrane helix</keyword>
<feature type="transmembrane region" description="Helical" evidence="10">
    <location>
        <begin position="411"/>
        <end position="427"/>
    </location>
</feature>
<evidence type="ECO:0000256" key="5">
    <source>
        <dbReference type="ARBA" id="ARBA00022970"/>
    </source>
</evidence>
<name>A0A4Q2L607_9MICO</name>
<sequence length="439" mass="46509">MRTGRASSRTRSCSSSTPTARTTSSGSLSWTRTLLATRPATRSARPDSSQPRCSPPQCWSSTLRTSRGSRCRRRCSASRTPSPTCSAAPGTTARPTSTTPTTRPARPRSRTACSQSSPTASIPVIRRSRRSSRTSSPWAWSADHPSERVVAPVILPFIVAGLVLGSLFALSGVGMLVLYRTTGVLNFGYGALGAASAMLAWQLVELRLQPVLAYAIGILAATALSLLFGFLAGPFLATVNTLTKATATLGLALFILGIMLFMWDDKARTLRLPTDTIGFSIGTRITVTQLICLALATAIVIATSIYLQRSPTGTAMRALASDRELASMLGIRVRRVELLAWAVSGALGGISGLLLSSQTRLEPVFLTFIVIPVLAAVVVGRFRSLVGTLVGGLVIGVVQAVSSAFPSTSPFSNATPFVVATLVILYLQRRKVVTIEVAR</sequence>
<organism evidence="11 12">
    <name type="scientific">Agromyces albus</name>
    <dbReference type="NCBI Taxonomy" id="205332"/>
    <lineage>
        <taxon>Bacteria</taxon>
        <taxon>Bacillati</taxon>
        <taxon>Actinomycetota</taxon>
        <taxon>Actinomycetes</taxon>
        <taxon>Micrococcales</taxon>
        <taxon>Microbacteriaceae</taxon>
        <taxon>Agromyces</taxon>
    </lineage>
</organism>
<feature type="compositionally biased region" description="Basic residues" evidence="9">
    <location>
        <begin position="67"/>
        <end position="76"/>
    </location>
</feature>
<gene>
    <name evidence="11" type="ORF">ESP51_04045</name>
</gene>
<evidence type="ECO:0000256" key="4">
    <source>
        <dbReference type="ARBA" id="ARBA00022692"/>
    </source>
</evidence>
<feature type="transmembrane region" description="Helical" evidence="10">
    <location>
        <begin position="386"/>
        <end position="405"/>
    </location>
</feature>
<dbReference type="PANTHER" id="PTHR11795:SF449">
    <property type="entry name" value="BRANCHED-CHAIN AMINO ACID TRANSPORT PERMEASE PROTEIN LIVH-RELATED"/>
    <property type="match status" value="1"/>
</dbReference>
<feature type="transmembrane region" description="Helical" evidence="10">
    <location>
        <begin position="361"/>
        <end position="379"/>
    </location>
</feature>
<evidence type="ECO:0000256" key="7">
    <source>
        <dbReference type="ARBA" id="ARBA00023136"/>
    </source>
</evidence>
<feature type="transmembrane region" description="Helical" evidence="10">
    <location>
        <begin position="338"/>
        <end position="355"/>
    </location>
</feature>
<comment type="caution">
    <text evidence="11">The sequence shown here is derived from an EMBL/GenBank/DDBJ whole genome shotgun (WGS) entry which is preliminary data.</text>
</comment>
<reference evidence="11 12" key="1">
    <citation type="submission" date="2019-01" db="EMBL/GenBank/DDBJ databases">
        <title>Agromyces.</title>
        <authorList>
            <person name="Li J."/>
        </authorList>
    </citation>
    <scope>NUCLEOTIDE SEQUENCE [LARGE SCALE GENOMIC DNA]</scope>
    <source>
        <strain evidence="11 12">DSM 15934</strain>
    </source>
</reference>
<dbReference type="InterPro" id="IPR001851">
    <property type="entry name" value="ABC_transp_permease"/>
</dbReference>